<comment type="caution">
    <text evidence="7">The sequence shown here is derived from an EMBL/GenBank/DDBJ whole genome shotgun (WGS) entry which is preliminary data.</text>
</comment>
<reference evidence="7 8" key="1">
    <citation type="submission" date="2019-06" db="EMBL/GenBank/DDBJ databases">
        <title>Whole genome shotgun sequence of Streptomyces cacaoi subsp. cacaoi NBRC 12748.</title>
        <authorList>
            <person name="Hosoyama A."/>
            <person name="Uohara A."/>
            <person name="Ohji S."/>
            <person name="Ichikawa N."/>
        </authorList>
    </citation>
    <scope>NUCLEOTIDE SEQUENCE [LARGE SCALE GENOMIC DNA]</scope>
    <source>
        <strain evidence="7 8">NBRC 12748</strain>
    </source>
</reference>
<dbReference type="InterPro" id="IPR006076">
    <property type="entry name" value="FAD-dep_OxRdtase"/>
</dbReference>
<dbReference type="Gene3D" id="3.30.9.10">
    <property type="entry name" value="D-Amino Acid Oxidase, subunit A, domain 2"/>
    <property type="match status" value="1"/>
</dbReference>
<proteinExistence type="inferred from homology"/>
<feature type="region of interest" description="Disordered" evidence="5">
    <location>
        <begin position="381"/>
        <end position="400"/>
    </location>
</feature>
<evidence type="ECO:0000313" key="7">
    <source>
        <dbReference type="EMBL" id="GEB52355.1"/>
    </source>
</evidence>
<protein>
    <submittedName>
        <fullName evidence="7">Oxidoreductase</fullName>
    </submittedName>
</protein>
<comment type="cofactor">
    <cofactor evidence="1">
        <name>FAD</name>
        <dbReference type="ChEBI" id="CHEBI:57692"/>
    </cofactor>
</comment>
<accession>A0A4Y3R3U0</accession>
<dbReference type="SUPFAM" id="SSF54373">
    <property type="entry name" value="FAD-linked reductases, C-terminal domain"/>
    <property type="match status" value="1"/>
</dbReference>
<organism evidence="7 8">
    <name type="scientific">Streptomyces cacaoi</name>
    <dbReference type="NCBI Taxonomy" id="1898"/>
    <lineage>
        <taxon>Bacteria</taxon>
        <taxon>Bacillati</taxon>
        <taxon>Actinomycetota</taxon>
        <taxon>Actinomycetes</taxon>
        <taxon>Kitasatosporales</taxon>
        <taxon>Streptomycetaceae</taxon>
        <taxon>Streptomyces</taxon>
    </lineage>
</organism>
<dbReference type="GO" id="GO:0016491">
    <property type="term" value="F:oxidoreductase activity"/>
    <property type="evidence" value="ECO:0007669"/>
    <property type="project" value="UniProtKB-KW"/>
</dbReference>
<feature type="domain" description="FAD dependent oxidoreductase" evidence="6">
    <location>
        <begin position="2"/>
        <end position="372"/>
    </location>
</feature>
<evidence type="ECO:0000259" key="6">
    <source>
        <dbReference type="Pfam" id="PF01266"/>
    </source>
</evidence>
<evidence type="ECO:0000256" key="4">
    <source>
        <dbReference type="ARBA" id="ARBA00023002"/>
    </source>
</evidence>
<dbReference type="RefSeq" id="WP_141275646.1">
    <property type="nucleotide sequence ID" value="NZ_BJMM01000030.1"/>
</dbReference>
<evidence type="ECO:0000256" key="3">
    <source>
        <dbReference type="ARBA" id="ARBA00022630"/>
    </source>
</evidence>
<sequence>MRVVVIGAGVAGASAAYELARAGAETVLVDAAHEGRATSAGAGIVCPWTGREEEPLGVEGARHYPEMLAALAEDGQTEVGHRTSGALLLIGGPGGADGGAGGGNGGDGDVDGDAAEVEERIRARTAGDAQAGQITRVAPEDARELFPALHPRSSALHIPGAARVDGRLLRAALCAAGERHGLRTVEGSARIETGGGRVRGVRVVRGARGHTGGELLAADAVVAAAGAWVPELLGPLGVEVRVAPQRGQIVHLRLPDADTAAWPVVLPRGTGHYMLAFDDSRIVVGATREDGVGFDPRVTAGGLAEVLDRALTVAPGLARAEHIETRVGFRPVGPDAAPLLGTVPHLDGLVVASGLGSGGLTAGPFAGLVAARLALGKDPGTDLTPYDPLRAPAPTSPRTG</sequence>
<dbReference type="GO" id="GO:0005737">
    <property type="term" value="C:cytoplasm"/>
    <property type="evidence" value="ECO:0007669"/>
    <property type="project" value="TreeGrafter"/>
</dbReference>
<keyword evidence="4" id="KW-0560">Oxidoreductase</keyword>
<dbReference type="EMBL" id="BJMM01000030">
    <property type="protein sequence ID" value="GEB52355.1"/>
    <property type="molecule type" value="Genomic_DNA"/>
</dbReference>
<dbReference type="PANTHER" id="PTHR13847">
    <property type="entry name" value="SARCOSINE DEHYDROGENASE-RELATED"/>
    <property type="match status" value="1"/>
</dbReference>
<evidence type="ECO:0000256" key="2">
    <source>
        <dbReference type="ARBA" id="ARBA00009410"/>
    </source>
</evidence>
<dbReference type="PANTHER" id="PTHR13847:SF286">
    <property type="entry name" value="D-AMINO ACID DEHYDROGENASE"/>
    <property type="match status" value="1"/>
</dbReference>
<evidence type="ECO:0000313" key="8">
    <source>
        <dbReference type="Proteomes" id="UP000319210"/>
    </source>
</evidence>
<dbReference type="Gene3D" id="3.50.50.60">
    <property type="entry name" value="FAD/NAD(P)-binding domain"/>
    <property type="match status" value="1"/>
</dbReference>
<keyword evidence="8" id="KW-1185">Reference proteome</keyword>
<evidence type="ECO:0000256" key="5">
    <source>
        <dbReference type="SAM" id="MobiDB-lite"/>
    </source>
</evidence>
<dbReference type="InterPro" id="IPR036188">
    <property type="entry name" value="FAD/NAD-bd_sf"/>
</dbReference>
<dbReference type="Proteomes" id="UP000319210">
    <property type="component" value="Unassembled WGS sequence"/>
</dbReference>
<dbReference type="Pfam" id="PF01266">
    <property type="entry name" value="DAO"/>
    <property type="match status" value="1"/>
</dbReference>
<evidence type="ECO:0000256" key="1">
    <source>
        <dbReference type="ARBA" id="ARBA00001974"/>
    </source>
</evidence>
<keyword evidence="3" id="KW-0285">Flavoprotein</keyword>
<dbReference type="SUPFAM" id="SSF51905">
    <property type="entry name" value="FAD/NAD(P)-binding domain"/>
    <property type="match status" value="1"/>
</dbReference>
<gene>
    <name evidence="7" type="primary">yurR_2</name>
    <name evidence="7" type="ORF">SCA03_49060</name>
</gene>
<name>A0A4Y3R3U0_STRCI</name>
<dbReference type="AlphaFoldDB" id="A0A4Y3R3U0"/>
<dbReference type="OrthoDB" id="9806257at2"/>
<comment type="similarity">
    <text evidence="2">Belongs to the DadA oxidoreductase family.</text>
</comment>